<name>A0A8S4RHK8_9NEOP</name>
<dbReference type="PROSITE" id="PS50853">
    <property type="entry name" value="FN3"/>
    <property type="match status" value="1"/>
</dbReference>
<evidence type="ECO:0000256" key="3">
    <source>
        <dbReference type="SAM" id="Phobius"/>
    </source>
</evidence>
<evidence type="ECO:0000259" key="5">
    <source>
        <dbReference type="PROSITE" id="PS50055"/>
    </source>
</evidence>
<comment type="caution">
    <text evidence="7">The sequence shown here is derived from an EMBL/GenBank/DDBJ whole genome shotgun (WGS) entry which is preliminary data.</text>
</comment>
<dbReference type="InterPro" id="IPR003961">
    <property type="entry name" value="FN3_dom"/>
</dbReference>
<dbReference type="InterPro" id="IPR000242">
    <property type="entry name" value="PTP_cat"/>
</dbReference>
<dbReference type="InterPro" id="IPR029021">
    <property type="entry name" value="Prot-tyrosine_phosphatase-like"/>
</dbReference>
<organism evidence="7 8">
    <name type="scientific">Pararge aegeria aegeria</name>
    <dbReference type="NCBI Taxonomy" id="348720"/>
    <lineage>
        <taxon>Eukaryota</taxon>
        <taxon>Metazoa</taxon>
        <taxon>Ecdysozoa</taxon>
        <taxon>Arthropoda</taxon>
        <taxon>Hexapoda</taxon>
        <taxon>Insecta</taxon>
        <taxon>Pterygota</taxon>
        <taxon>Neoptera</taxon>
        <taxon>Endopterygota</taxon>
        <taxon>Lepidoptera</taxon>
        <taxon>Glossata</taxon>
        <taxon>Ditrysia</taxon>
        <taxon>Papilionoidea</taxon>
        <taxon>Nymphalidae</taxon>
        <taxon>Satyrinae</taxon>
        <taxon>Satyrini</taxon>
        <taxon>Parargina</taxon>
        <taxon>Pararge</taxon>
    </lineage>
</organism>
<evidence type="ECO:0000313" key="8">
    <source>
        <dbReference type="Proteomes" id="UP000838756"/>
    </source>
</evidence>
<dbReference type="GO" id="GO:0004725">
    <property type="term" value="F:protein tyrosine phosphatase activity"/>
    <property type="evidence" value="ECO:0007669"/>
    <property type="project" value="InterPro"/>
</dbReference>
<keyword evidence="8" id="KW-1185">Reference proteome</keyword>
<dbReference type="CDD" id="cd00063">
    <property type="entry name" value="FN3"/>
    <property type="match status" value="2"/>
</dbReference>
<keyword evidence="3" id="KW-1133">Transmembrane helix</keyword>
<feature type="domain" description="Fibronectin type-III" evidence="6">
    <location>
        <begin position="353"/>
        <end position="455"/>
    </location>
</feature>
<evidence type="ECO:0000256" key="4">
    <source>
        <dbReference type="SAM" id="SignalP"/>
    </source>
</evidence>
<protein>
    <submittedName>
        <fullName evidence="7">Jg16983 protein</fullName>
    </submittedName>
</protein>
<sequence>MYIHYTLGAIFIVFILCVHCDNAATNNEIVEIHVPSAPQNVTANRVTATEIHLLWAPPITYTTHVRSNPTEPIDKQTSKPGSEPNLTVIAKEQTQADEPKHPIYPIDDHLILDTPINQERPKDIDYTYNLYRNDERKYNNQFSESDILYRSKREELSQHDRWRYNNEFSKADNSRNKRDTRSHRHRKRRQDSVTEKIHFERSNDGVETHQAFELPIEVVKKSMSTPLKKDITQIAYVLYYEEGVSMKKGASDFLLISGVQTSEQVKRKNVFRSDLGIQDYLNATKNLTLLNTSGAQSSKLVGFRLRNLKPFTPYKIWVRAFYNFPLEGVMSSDLLQRLGPNSEALYVLTDVKPPSAPVILNLTCEQPNGVLYLQWHQPREYDNSLDQYVVTLRKIPEEQPRTRLTLPTNKDDIETTISVKVELWNVTRYEVKIYAVTLSVASPNTLINGSESPPQEVSSELCSAHSEAMSPADVSQVKHSGNSLVALLATALLTILAAVSAALVYWRCRSRVSKCISAAYNYLEEGGERAARAPLNTYKKPVVNCSPLVSCAGGNGGATAEGPAAARPPRMAGAAHPLVRARQFPTHVASLHADGDIGFSKEYEIVVSKSATSGHTSHHSYRPENRLKNRYLNITAYDHSRVCVSSGGRCGAAGCVGAGRGASCDYVNANFIDGMLPALNPQAARRIEKKLERRARPNRQPSVKASKPPPNLAEGIESAFLNIEFSGIVESEDQAEDSDSERSDEDSELDDVYVDISKLNIYSY</sequence>
<feature type="region of interest" description="Disordered" evidence="2">
    <location>
        <begin position="692"/>
        <end position="712"/>
    </location>
</feature>
<feature type="compositionally biased region" description="Basic residues" evidence="2">
    <location>
        <begin position="180"/>
        <end position="189"/>
    </location>
</feature>
<dbReference type="EMBL" id="CAKXAJ010025218">
    <property type="protein sequence ID" value="CAH2236745.1"/>
    <property type="molecule type" value="Genomic_DNA"/>
</dbReference>
<keyword evidence="3" id="KW-0812">Transmembrane</keyword>
<proteinExistence type="predicted"/>
<dbReference type="AlphaFoldDB" id="A0A8S4RHK8"/>
<dbReference type="GO" id="GO:0016020">
    <property type="term" value="C:membrane"/>
    <property type="evidence" value="ECO:0007669"/>
    <property type="project" value="UniProtKB-SubCell"/>
</dbReference>
<dbReference type="InterPro" id="IPR036116">
    <property type="entry name" value="FN3_sf"/>
</dbReference>
<feature type="region of interest" description="Disordered" evidence="2">
    <location>
        <begin position="730"/>
        <end position="751"/>
    </location>
</feature>
<feature type="region of interest" description="Disordered" evidence="2">
    <location>
        <begin position="167"/>
        <end position="193"/>
    </location>
</feature>
<feature type="transmembrane region" description="Helical" evidence="3">
    <location>
        <begin position="484"/>
        <end position="506"/>
    </location>
</feature>
<keyword evidence="1" id="KW-0378">Hydrolase</keyword>
<dbReference type="InterPro" id="IPR050713">
    <property type="entry name" value="RTP_Phos/Ushers"/>
</dbReference>
<dbReference type="Proteomes" id="UP000838756">
    <property type="component" value="Unassembled WGS sequence"/>
</dbReference>
<dbReference type="SUPFAM" id="SSF52799">
    <property type="entry name" value="(Phosphotyrosine protein) phosphatases II"/>
    <property type="match status" value="1"/>
</dbReference>
<dbReference type="PANTHER" id="PTHR46957">
    <property type="entry name" value="CYTOKINE RECEPTOR"/>
    <property type="match status" value="1"/>
</dbReference>
<keyword evidence="3" id="KW-0472">Membrane</keyword>
<feature type="compositionally biased region" description="Basic and acidic residues" evidence="2">
    <location>
        <begin position="167"/>
        <end position="179"/>
    </location>
</feature>
<feature type="signal peptide" evidence="4">
    <location>
        <begin position="1"/>
        <end position="23"/>
    </location>
</feature>
<evidence type="ECO:0000256" key="1">
    <source>
        <dbReference type="ARBA" id="ARBA00022912"/>
    </source>
</evidence>
<dbReference type="PROSITE" id="PS50055">
    <property type="entry name" value="TYR_PHOSPHATASE_PTP"/>
    <property type="match status" value="1"/>
</dbReference>
<dbReference type="OrthoDB" id="6022401at2759"/>
<accession>A0A8S4RHK8</accession>
<dbReference type="SUPFAM" id="SSF49265">
    <property type="entry name" value="Fibronectin type III"/>
    <property type="match status" value="1"/>
</dbReference>
<dbReference type="Gene3D" id="2.60.40.10">
    <property type="entry name" value="Immunoglobulins"/>
    <property type="match status" value="1"/>
</dbReference>
<keyword evidence="1" id="KW-0904">Protein phosphatase</keyword>
<dbReference type="Gene3D" id="3.90.190.10">
    <property type="entry name" value="Protein tyrosine phosphatase superfamily"/>
    <property type="match status" value="1"/>
</dbReference>
<evidence type="ECO:0000256" key="2">
    <source>
        <dbReference type="SAM" id="MobiDB-lite"/>
    </source>
</evidence>
<feature type="chain" id="PRO_5035852706" evidence="4">
    <location>
        <begin position="24"/>
        <end position="764"/>
    </location>
</feature>
<dbReference type="SMART" id="SM00060">
    <property type="entry name" value="FN3"/>
    <property type="match status" value="2"/>
</dbReference>
<evidence type="ECO:0000259" key="6">
    <source>
        <dbReference type="PROSITE" id="PS50853"/>
    </source>
</evidence>
<keyword evidence="4" id="KW-0732">Signal</keyword>
<dbReference type="Pfam" id="PF00102">
    <property type="entry name" value="Y_phosphatase"/>
    <property type="match status" value="1"/>
</dbReference>
<feature type="region of interest" description="Disordered" evidence="2">
    <location>
        <begin position="65"/>
        <end position="84"/>
    </location>
</feature>
<dbReference type="PANTHER" id="PTHR46957:SF3">
    <property type="entry name" value="CYTOKINE RECEPTOR"/>
    <property type="match status" value="1"/>
</dbReference>
<dbReference type="InterPro" id="IPR013783">
    <property type="entry name" value="Ig-like_fold"/>
</dbReference>
<evidence type="ECO:0000313" key="7">
    <source>
        <dbReference type="EMBL" id="CAH2236745.1"/>
    </source>
</evidence>
<reference evidence="7" key="1">
    <citation type="submission" date="2022-03" db="EMBL/GenBank/DDBJ databases">
        <authorList>
            <person name="Lindestad O."/>
        </authorList>
    </citation>
    <scope>NUCLEOTIDE SEQUENCE</scope>
</reference>
<gene>
    <name evidence="7" type="primary">jg16983</name>
    <name evidence="7" type="ORF">PAEG_LOCUS14095</name>
</gene>
<feature type="domain" description="Tyrosine-protein phosphatase" evidence="5">
    <location>
        <begin position="599"/>
        <end position="674"/>
    </location>
</feature>